<dbReference type="InParanoid" id="D8LHU1"/>
<evidence type="ECO:0000256" key="1">
    <source>
        <dbReference type="ARBA" id="ARBA00022729"/>
    </source>
</evidence>
<gene>
    <name evidence="3" type="ORF">Esi_0020_0047</name>
</gene>
<accession>D8LHU1</accession>
<dbReference type="Proteomes" id="UP000002630">
    <property type="component" value="Linkage Group LG13"/>
</dbReference>
<keyword evidence="4" id="KW-1185">Reference proteome</keyword>
<dbReference type="OrthoDB" id="101060at2759"/>
<dbReference type="CDD" id="cd22271">
    <property type="entry name" value="DPBB_EXP_N-like"/>
    <property type="match status" value="1"/>
</dbReference>
<dbReference type="EMBL" id="FN648376">
    <property type="protein sequence ID" value="CBN74372.1"/>
    <property type="molecule type" value="Genomic_DNA"/>
</dbReference>
<dbReference type="Gene3D" id="2.60.40.760">
    <property type="entry name" value="Expansin, cellulose-binding-like domain"/>
    <property type="match status" value="1"/>
</dbReference>
<keyword evidence="3" id="KW-0449">Lipoprotein</keyword>
<dbReference type="SUPFAM" id="SSF50685">
    <property type="entry name" value="Barwin-like endoglucanases"/>
    <property type="match status" value="1"/>
</dbReference>
<evidence type="ECO:0000313" key="3">
    <source>
        <dbReference type="EMBL" id="CBN74372.1"/>
    </source>
</evidence>
<dbReference type="PANTHER" id="PTHR31836">
    <property type="match status" value="1"/>
</dbReference>
<reference evidence="3 4" key="1">
    <citation type="journal article" date="2010" name="Nature">
        <title>The Ectocarpus genome and the independent evolution of multicellularity in brown algae.</title>
        <authorList>
            <person name="Cock J.M."/>
            <person name="Sterck L."/>
            <person name="Rouze P."/>
            <person name="Scornet D."/>
            <person name="Allen A.E."/>
            <person name="Amoutzias G."/>
            <person name="Anthouard V."/>
            <person name="Artiguenave F."/>
            <person name="Aury J.M."/>
            <person name="Badger J.H."/>
            <person name="Beszteri B."/>
            <person name="Billiau K."/>
            <person name="Bonnet E."/>
            <person name="Bothwell J.H."/>
            <person name="Bowler C."/>
            <person name="Boyen C."/>
            <person name="Brownlee C."/>
            <person name="Carrano C.J."/>
            <person name="Charrier B."/>
            <person name="Cho G.Y."/>
            <person name="Coelho S.M."/>
            <person name="Collen J."/>
            <person name="Corre E."/>
            <person name="Da Silva C."/>
            <person name="Delage L."/>
            <person name="Delaroque N."/>
            <person name="Dittami S.M."/>
            <person name="Doulbeau S."/>
            <person name="Elias M."/>
            <person name="Farnham G."/>
            <person name="Gachon C.M."/>
            <person name="Gschloessl B."/>
            <person name="Heesch S."/>
            <person name="Jabbari K."/>
            <person name="Jubin C."/>
            <person name="Kawai H."/>
            <person name="Kimura K."/>
            <person name="Kloareg B."/>
            <person name="Kupper F.C."/>
            <person name="Lang D."/>
            <person name="Le Bail A."/>
            <person name="Leblanc C."/>
            <person name="Lerouge P."/>
            <person name="Lohr M."/>
            <person name="Lopez P.J."/>
            <person name="Martens C."/>
            <person name="Maumus F."/>
            <person name="Michel G."/>
            <person name="Miranda-Saavedra D."/>
            <person name="Morales J."/>
            <person name="Moreau H."/>
            <person name="Motomura T."/>
            <person name="Nagasato C."/>
            <person name="Napoli C.A."/>
            <person name="Nelson D.R."/>
            <person name="Nyvall-Collen P."/>
            <person name="Peters A.F."/>
            <person name="Pommier C."/>
            <person name="Potin P."/>
            <person name="Poulain J."/>
            <person name="Quesneville H."/>
            <person name="Read B."/>
            <person name="Rensing S.A."/>
            <person name="Ritter A."/>
            <person name="Rousvoal S."/>
            <person name="Samanta M."/>
            <person name="Samson G."/>
            <person name="Schroeder D.C."/>
            <person name="Segurens B."/>
            <person name="Strittmatter M."/>
            <person name="Tonon T."/>
            <person name="Tregear J.W."/>
            <person name="Valentin K."/>
            <person name="von Dassow P."/>
            <person name="Yamagishi T."/>
            <person name="Van de Peer Y."/>
            <person name="Wincker P."/>
        </authorList>
    </citation>
    <scope>NUCLEOTIDE SEQUENCE [LARGE SCALE GENOMIC DNA]</scope>
    <source>
        <strain evidence="4">Ec32 / CCAP1310/4</strain>
    </source>
</reference>
<dbReference type="OMA" id="MEMQAIQ"/>
<evidence type="ECO:0000256" key="2">
    <source>
        <dbReference type="SAM" id="SignalP"/>
    </source>
</evidence>
<dbReference type="InterPro" id="IPR036749">
    <property type="entry name" value="Expansin_CBD_sf"/>
</dbReference>
<keyword evidence="1 2" id="KW-0732">Signal</keyword>
<feature type="signal peptide" evidence="2">
    <location>
        <begin position="1"/>
        <end position="26"/>
    </location>
</feature>
<dbReference type="InterPro" id="IPR051477">
    <property type="entry name" value="Expansin_CellWall"/>
</dbReference>
<dbReference type="Gene3D" id="2.40.40.10">
    <property type="entry name" value="RlpA-like domain"/>
    <property type="match status" value="1"/>
</dbReference>
<organism evidence="3 4">
    <name type="scientific">Ectocarpus siliculosus</name>
    <name type="common">Brown alga</name>
    <name type="synonym">Conferva siliculosa</name>
    <dbReference type="NCBI Taxonomy" id="2880"/>
    <lineage>
        <taxon>Eukaryota</taxon>
        <taxon>Sar</taxon>
        <taxon>Stramenopiles</taxon>
        <taxon>Ochrophyta</taxon>
        <taxon>PX clade</taxon>
        <taxon>Phaeophyceae</taxon>
        <taxon>Ectocarpales</taxon>
        <taxon>Ectocarpaceae</taxon>
        <taxon>Ectocarpus</taxon>
    </lineage>
</organism>
<dbReference type="STRING" id="2880.D8LHU1"/>
<sequence length="221" mass="24467">MPPHSKKPLLLLAATLAALLPPRARSAMIVPLIPPPYDEQFSGDATYYGVTPDGDGNCAIRSPLPEMYDGMIPVALNDEQYADSYMCGACIEGEGFGEGEGRDPVEGAFKAYVTDRCPECLFGDLDFAADGDGRWDISWHFVPCEGGSDQTFLFEGSNEFYWKIQPRGGRSPVERLWINGDEAERSEDNFFILEGGPFDGEQEVHTKTVLNKRRRQSVAME</sequence>
<dbReference type="eggNOG" id="ENOG502SGXE">
    <property type="taxonomic scope" value="Eukaryota"/>
</dbReference>
<dbReference type="InterPro" id="IPR036908">
    <property type="entry name" value="RlpA-like_sf"/>
</dbReference>
<proteinExistence type="predicted"/>
<evidence type="ECO:0000313" key="4">
    <source>
        <dbReference type="Proteomes" id="UP000002630"/>
    </source>
</evidence>
<dbReference type="AlphaFoldDB" id="D8LHU1"/>
<protein>
    <submittedName>
        <fullName evidence="3">Lipoprotein</fullName>
    </submittedName>
</protein>
<name>D8LHU1_ECTSI</name>
<dbReference type="EMBL" id="FN649738">
    <property type="protein sequence ID" value="CBN74372.1"/>
    <property type="molecule type" value="Genomic_DNA"/>
</dbReference>
<dbReference type="PANTHER" id="PTHR31836:SF21">
    <property type="entry name" value="EXPANSIN-LIKE PROTEIN 7"/>
    <property type="match status" value="1"/>
</dbReference>
<feature type="chain" id="PRO_5003117220" evidence="2">
    <location>
        <begin position="27"/>
        <end position="221"/>
    </location>
</feature>